<dbReference type="InterPro" id="IPR036922">
    <property type="entry name" value="Rieske_2Fe-2S_sf"/>
</dbReference>
<dbReference type="Gene3D" id="2.102.10.10">
    <property type="entry name" value="Rieske [2Fe-2S] iron-sulphur domain"/>
    <property type="match status" value="1"/>
</dbReference>
<dbReference type="PRINTS" id="PR00368">
    <property type="entry name" value="FADPNR"/>
</dbReference>
<evidence type="ECO:0000313" key="11">
    <source>
        <dbReference type="Proteomes" id="UP000245137"/>
    </source>
</evidence>
<proteinExistence type="predicted"/>
<evidence type="ECO:0000256" key="4">
    <source>
        <dbReference type="ARBA" id="ARBA00022723"/>
    </source>
</evidence>
<dbReference type="InterPro" id="IPR016156">
    <property type="entry name" value="FAD/NAD-linked_Rdtase_dimer_sf"/>
</dbReference>
<keyword evidence="7" id="KW-0408">Iron</keyword>
<dbReference type="OrthoDB" id="7809559at2"/>
<dbReference type="PANTHER" id="PTHR43557:SF2">
    <property type="entry name" value="RIESKE DOMAIN-CONTAINING PROTEIN-RELATED"/>
    <property type="match status" value="1"/>
</dbReference>
<keyword evidence="5" id="KW-0274">FAD</keyword>
<evidence type="ECO:0000256" key="5">
    <source>
        <dbReference type="ARBA" id="ARBA00022827"/>
    </source>
</evidence>
<sequence length="510" mass="54887">MGEDAVAAEGPDFSLGVAVADLADGAMRVGRVGSEPALLIRRGDEFFAIGAVCTHYQGPLAEGLVVADTIRCPWHHACFSLRNGAALRAPALDPVPCWRTERRGALLFAVEKIDPTERERPPPPLRLGRVVIIGGGAAGLAAAHELREEGYSGSLVMISADAAAPYDRPNLSKDYLAGSAPEEWLPLRPRDYYEDRRIELLLETRVSAIDPGARLVALEHGEPLRYDALLLATGAEPLRLAIPGAALPHVHYLRSLADSRALIAAAAPPSRRVAVIGASFIGLETAAALRERGLDVHVVAPDATPMQKTLGEDIGRLVRAEHEAHGVVFHLCESVAAIGEDHIVLASGATIAADLVVVGIGVRPLTRLAEDAGLAADRGVLVDEYLETSARGVFAAGDIARWPDRRSGEKIRIEHFVTAERQGQTAARNMLGAQERFEAAPFFWSRHYDMTIAYVGHARAWDRVEIAGSVEKKDCVVAYFCRDHRMAVATIGRDLDNLRAEVELEESTGG</sequence>
<dbReference type="PANTHER" id="PTHR43557">
    <property type="entry name" value="APOPTOSIS-INDUCING FACTOR 1"/>
    <property type="match status" value="1"/>
</dbReference>
<dbReference type="Pfam" id="PF00355">
    <property type="entry name" value="Rieske"/>
    <property type="match status" value="1"/>
</dbReference>
<dbReference type="InterPro" id="IPR036188">
    <property type="entry name" value="FAD/NAD-bd_sf"/>
</dbReference>
<keyword evidence="4" id="KW-0479">Metal-binding</keyword>
<dbReference type="GO" id="GO:0046872">
    <property type="term" value="F:metal ion binding"/>
    <property type="evidence" value="ECO:0007669"/>
    <property type="project" value="UniProtKB-KW"/>
</dbReference>
<evidence type="ECO:0000256" key="2">
    <source>
        <dbReference type="ARBA" id="ARBA00022630"/>
    </source>
</evidence>
<evidence type="ECO:0000313" key="10">
    <source>
        <dbReference type="EMBL" id="PWB95671.1"/>
    </source>
</evidence>
<dbReference type="RefSeq" id="WP_108915350.1">
    <property type="nucleotide sequence ID" value="NZ_BGJY01000001.1"/>
</dbReference>
<keyword evidence="11" id="KW-1185">Reference proteome</keyword>
<dbReference type="PROSITE" id="PS51296">
    <property type="entry name" value="RIESKE"/>
    <property type="match status" value="1"/>
</dbReference>
<comment type="caution">
    <text evidence="10">The sequence shown here is derived from an EMBL/GenBank/DDBJ whole genome shotgun (WGS) entry which is preliminary data.</text>
</comment>
<evidence type="ECO:0000259" key="9">
    <source>
        <dbReference type="PROSITE" id="PS51296"/>
    </source>
</evidence>
<evidence type="ECO:0000256" key="6">
    <source>
        <dbReference type="ARBA" id="ARBA00023002"/>
    </source>
</evidence>
<protein>
    <submittedName>
        <fullName evidence="10">Pyridine nucleotide-disulfide oxidoreductase</fullName>
    </submittedName>
</protein>
<dbReference type="Pfam" id="PF14759">
    <property type="entry name" value="Reductase_C"/>
    <property type="match status" value="1"/>
</dbReference>
<dbReference type="AlphaFoldDB" id="A0A2U1SVM1"/>
<keyword evidence="8" id="KW-0411">Iron-sulfur</keyword>
<name>A0A2U1SVM1_METSR</name>
<dbReference type="SUPFAM" id="SSF51905">
    <property type="entry name" value="FAD/NAD(P)-binding domain"/>
    <property type="match status" value="2"/>
</dbReference>
<dbReference type="GO" id="GO:0016651">
    <property type="term" value="F:oxidoreductase activity, acting on NAD(P)H"/>
    <property type="evidence" value="ECO:0007669"/>
    <property type="project" value="TreeGrafter"/>
</dbReference>
<organism evidence="10 11">
    <name type="scientific">Methylosinus sporium</name>
    <dbReference type="NCBI Taxonomy" id="428"/>
    <lineage>
        <taxon>Bacteria</taxon>
        <taxon>Pseudomonadati</taxon>
        <taxon>Pseudomonadota</taxon>
        <taxon>Alphaproteobacteria</taxon>
        <taxon>Hyphomicrobiales</taxon>
        <taxon>Methylocystaceae</taxon>
        <taxon>Methylosinus</taxon>
    </lineage>
</organism>
<reference evidence="10 11" key="1">
    <citation type="journal article" date="2018" name="Appl. Microbiol. Biotechnol.">
        <title>Co-cultivation of the strictly anaerobic methanogen Methanosarcina barkeri with aerobic methanotrophs in an oxygen-limited membrane bioreactor.</title>
        <authorList>
            <person name="In 't Zandt M.H."/>
            <person name="van den Bosch T.J.M."/>
            <person name="Rijkers R."/>
            <person name="van Kessel M.A.H.J."/>
            <person name="Jetten M.S.M."/>
            <person name="Welte C.U."/>
        </authorList>
    </citation>
    <scope>NUCLEOTIDE SEQUENCE [LARGE SCALE GENOMIC DNA]</scope>
    <source>
        <strain evidence="10 11">DSM 17706</strain>
    </source>
</reference>
<evidence type="ECO:0000256" key="1">
    <source>
        <dbReference type="ARBA" id="ARBA00001974"/>
    </source>
</evidence>
<dbReference type="InterPro" id="IPR017941">
    <property type="entry name" value="Rieske_2Fe-2S"/>
</dbReference>
<evidence type="ECO:0000256" key="3">
    <source>
        <dbReference type="ARBA" id="ARBA00022714"/>
    </source>
</evidence>
<evidence type="ECO:0000256" key="7">
    <source>
        <dbReference type="ARBA" id="ARBA00023004"/>
    </source>
</evidence>
<feature type="domain" description="Rieske" evidence="9">
    <location>
        <begin position="14"/>
        <end position="109"/>
    </location>
</feature>
<comment type="cofactor">
    <cofactor evidence="1">
        <name>FAD</name>
        <dbReference type="ChEBI" id="CHEBI:57692"/>
    </cofactor>
</comment>
<dbReference type="Gene3D" id="3.30.390.30">
    <property type="match status" value="1"/>
</dbReference>
<dbReference type="GO" id="GO:0005737">
    <property type="term" value="C:cytoplasm"/>
    <property type="evidence" value="ECO:0007669"/>
    <property type="project" value="TreeGrafter"/>
</dbReference>
<dbReference type="CDD" id="cd03478">
    <property type="entry name" value="Rieske_AIFL_N"/>
    <property type="match status" value="1"/>
</dbReference>
<evidence type="ECO:0000256" key="8">
    <source>
        <dbReference type="ARBA" id="ARBA00023014"/>
    </source>
</evidence>
<dbReference type="SUPFAM" id="SSF50022">
    <property type="entry name" value="ISP domain"/>
    <property type="match status" value="1"/>
</dbReference>
<dbReference type="Pfam" id="PF07992">
    <property type="entry name" value="Pyr_redox_2"/>
    <property type="match status" value="1"/>
</dbReference>
<dbReference type="InterPro" id="IPR050446">
    <property type="entry name" value="FAD-oxidoreductase/Apoptosis"/>
</dbReference>
<dbReference type="InterPro" id="IPR028202">
    <property type="entry name" value="Reductase_C"/>
</dbReference>
<keyword evidence="6" id="KW-0560">Oxidoreductase</keyword>
<dbReference type="InterPro" id="IPR023753">
    <property type="entry name" value="FAD/NAD-binding_dom"/>
</dbReference>
<gene>
    <name evidence="10" type="ORF">C5689_00715</name>
</gene>
<dbReference type="Proteomes" id="UP000245137">
    <property type="component" value="Unassembled WGS sequence"/>
</dbReference>
<keyword evidence="3" id="KW-0001">2Fe-2S</keyword>
<keyword evidence="2" id="KW-0285">Flavoprotein</keyword>
<accession>A0A2U1SVM1</accession>
<dbReference type="GO" id="GO:0051537">
    <property type="term" value="F:2 iron, 2 sulfur cluster binding"/>
    <property type="evidence" value="ECO:0007669"/>
    <property type="project" value="UniProtKB-KW"/>
</dbReference>
<dbReference type="SUPFAM" id="SSF55424">
    <property type="entry name" value="FAD/NAD-linked reductases, dimerisation (C-terminal) domain"/>
    <property type="match status" value="1"/>
</dbReference>
<dbReference type="PRINTS" id="PR00411">
    <property type="entry name" value="PNDRDTASEI"/>
</dbReference>
<dbReference type="Gene3D" id="3.50.50.60">
    <property type="entry name" value="FAD/NAD(P)-binding domain"/>
    <property type="match status" value="2"/>
</dbReference>
<dbReference type="EMBL" id="PUIV01000001">
    <property type="protein sequence ID" value="PWB95671.1"/>
    <property type="molecule type" value="Genomic_DNA"/>
</dbReference>